<dbReference type="InParanoid" id="B3RIA7"/>
<dbReference type="AlphaFoldDB" id="B3RIA7"/>
<dbReference type="GO" id="GO:0000166">
    <property type="term" value="F:nucleotide binding"/>
    <property type="evidence" value="ECO:0007669"/>
    <property type="project" value="UniProtKB-KW"/>
</dbReference>
<reference evidence="5 6" key="1">
    <citation type="journal article" date="2008" name="Nature">
        <title>The Trichoplax genome and the nature of placozoans.</title>
        <authorList>
            <person name="Srivastava M."/>
            <person name="Begovic E."/>
            <person name="Chapman J."/>
            <person name="Putnam N.H."/>
            <person name="Hellsten U."/>
            <person name="Kawashima T."/>
            <person name="Kuo A."/>
            <person name="Mitros T."/>
            <person name="Salamov A."/>
            <person name="Carpenter M.L."/>
            <person name="Signorovitch A.Y."/>
            <person name="Moreno M.A."/>
            <person name="Kamm K."/>
            <person name="Grimwood J."/>
            <person name="Schmutz J."/>
            <person name="Shapiro H."/>
            <person name="Grigoriev I.V."/>
            <person name="Buss L.W."/>
            <person name="Schierwater B."/>
            <person name="Dellaporta S.L."/>
            <person name="Rokhsar D.S."/>
        </authorList>
    </citation>
    <scope>NUCLEOTIDE SEQUENCE [LARGE SCALE GENOMIC DNA]</scope>
    <source>
        <strain evidence="5 6">Grell-BS-1999</strain>
    </source>
</reference>
<feature type="compositionally biased region" description="Acidic residues" evidence="3">
    <location>
        <begin position="891"/>
        <end position="910"/>
    </location>
</feature>
<proteinExistence type="predicted"/>
<keyword evidence="1" id="KW-0677">Repeat</keyword>
<evidence type="ECO:0000313" key="5">
    <source>
        <dbReference type="EMBL" id="EDV28986.1"/>
    </source>
</evidence>
<evidence type="ECO:0000259" key="4">
    <source>
        <dbReference type="PROSITE" id="PS51424"/>
    </source>
</evidence>
<dbReference type="STRING" id="10228.B3RIA7"/>
<dbReference type="InterPro" id="IPR027417">
    <property type="entry name" value="P-loop_NTPase"/>
</dbReference>
<dbReference type="InterPro" id="IPR020859">
    <property type="entry name" value="ROC"/>
</dbReference>
<dbReference type="PANTHER" id="PTHR15499">
    <property type="entry name" value="HMG BOX-CONTAINING PROTEIN 1"/>
    <property type="match status" value="1"/>
</dbReference>
<dbReference type="GO" id="GO:0006355">
    <property type="term" value="P:regulation of DNA-templated transcription"/>
    <property type="evidence" value="ECO:0007669"/>
    <property type="project" value="InterPro"/>
</dbReference>
<protein>
    <recommendedName>
        <fullName evidence="4">Roc domain-containing protein</fullName>
    </recommendedName>
</protein>
<accession>B3RIA7</accession>
<evidence type="ECO:0000256" key="1">
    <source>
        <dbReference type="ARBA" id="ARBA00022737"/>
    </source>
</evidence>
<feature type="region of interest" description="Disordered" evidence="3">
    <location>
        <begin position="882"/>
        <end position="913"/>
    </location>
</feature>
<dbReference type="InterPro" id="IPR006553">
    <property type="entry name" value="Leu-rich_rpt_Cys-con_subtyp"/>
</dbReference>
<dbReference type="HOGENOM" id="CLU_293085_0_0_1"/>
<evidence type="ECO:0000256" key="3">
    <source>
        <dbReference type="SAM" id="MobiDB-lite"/>
    </source>
</evidence>
<keyword evidence="6" id="KW-1185">Reference proteome</keyword>
<dbReference type="PANTHER" id="PTHR15499:SF4">
    <property type="entry name" value="ROC DOMAIN-CONTAINING PROTEIN"/>
    <property type="match status" value="1"/>
</dbReference>
<dbReference type="SUPFAM" id="SSF52047">
    <property type="entry name" value="RNI-like"/>
    <property type="match status" value="1"/>
</dbReference>
<feature type="domain" description="Roc" evidence="4">
    <location>
        <begin position="301"/>
        <end position="522"/>
    </location>
</feature>
<dbReference type="SUPFAM" id="SSF52540">
    <property type="entry name" value="P-loop containing nucleoside triphosphate hydrolases"/>
    <property type="match status" value="1"/>
</dbReference>
<dbReference type="EMBL" id="DS985241">
    <property type="protein sequence ID" value="EDV28986.1"/>
    <property type="molecule type" value="Genomic_DNA"/>
</dbReference>
<dbReference type="PhylomeDB" id="B3RIA7"/>
<organism evidence="5 6">
    <name type="scientific">Trichoplax adhaerens</name>
    <name type="common">Trichoplax reptans</name>
    <dbReference type="NCBI Taxonomy" id="10228"/>
    <lineage>
        <taxon>Eukaryota</taxon>
        <taxon>Metazoa</taxon>
        <taxon>Placozoa</taxon>
        <taxon>Uniplacotomia</taxon>
        <taxon>Trichoplacea</taxon>
        <taxon>Trichoplacidae</taxon>
        <taxon>Trichoplax</taxon>
    </lineage>
</organism>
<dbReference type="OrthoDB" id="10257471at2759"/>
<dbReference type="GeneID" id="6749403"/>
<dbReference type="RefSeq" id="XP_002108188.1">
    <property type="nucleotide sequence ID" value="XM_002108152.1"/>
</dbReference>
<dbReference type="InterPro" id="IPR039655">
    <property type="entry name" value="HBP1"/>
</dbReference>
<dbReference type="Proteomes" id="UP000009022">
    <property type="component" value="Unassembled WGS sequence"/>
</dbReference>
<dbReference type="eggNOG" id="KOG4341">
    <property type="taxonomic scope" value="Eukaryota"/>
</dbReference>
<dbReference type="InterPro" id="IPR032675">
    <property type="entry name" value="LRR_dom_sf"/>
</dbReference>
<dbReference type="Gene3D" id="3.80.10.10">
    <property type="entry name" value="Ribonuclease Inhibitor"/>
    <property type="match status" value="2"/>
</dbReference>
<dbReference type="Pfam" id="PF08477">
    <property type="entry name" value="Roc"/>
    <property type="match status" value="1"/>
</dbReference>
<sequence length="1038" mass="116954">MVEGLELNDSQWASEENVVKVLNHINPVRIRYLNFKNCNKLSDGSIKLIVEVCVNIEAISLINCTNVSEKGIQAIVENCSKLRTFVLVYDGSKCQAHWPFTNNIFQILMYAGRSKIENLAIVGFENLGENGYLSLIDHFSSTLISFDFGGSKLKNSSIQKISEYNFINNIQSLALSNTEISIDEVNSFSSRFSTLRCIDLSRCININDEAVITLSKSFPLLEIINLNFCSSVGSASLEALCQNCMKLKKIKLRQTGVQRVPFTLKNLTGLIELNLLQCNLEFPPAIFVENGLKEIFEFFDECDLGNRRKIMLLGPSKCGKSSLLASLKRMKPVKVDTRSYGISIARWKPEIDTKIFNLGGKSPDFEVWDCSGGQELLGCHEVFMTKGNLFLLIFNVSKEDDCKEVKVLYETIQAKCADANVILIGTHIDHCHDEAVMENDCNVILEQIKQSHEEYIDRIRAEIDTLSKLKTDAGMTGYRLRELRQLLTQRIQNPNKIFRVSCITGQGFDELTDEIIRTFSDYEYFPRFLINIPDRLYEVYGIVLAIRKASTIFVTESHFRDLLLRKEIPDIEESLRFLEAIGAILKVSLPGLIDDGEIQQICINPPIFARMVVSIHCDNLSAQRLLSQDLPDKLFADDEQKVVNSLKSKIASEVMTIPREGVILESLIPYLFNEFTEAGEIQISRFMRVMLDQGLLAEGASDGLGLSISNYPRLSKTKRYYIPLLRLLPSTPQEEIWSPEALPEIDSNTVQIGWTLELYSPTSPDLITRTIARCRNCVLNVIVLQHWLYGIQLRRDDIEVQYYARCQTCLRNNVECGCKFLISELYEAQSLGKVVCCKVTETEINADLLFPPQGTMKDGMNKLGQWLRSMADAKRRYNREHKPSFTILPNSDDDDSEDKNEISNEQEEDPVSVSEIDMKKIKFTAAEAVTRILARATISYLADPEDTGSPSAKVMSIAQGFLNDACMGSAADAIACLSSSNPWSAKWAMEDASRNLVQVVSPYVNWKSIARMKNKPIDNKTALDSKGQVTCSALCNIQ</sequence>
<gene>
    <name evidence="5" type="ORF">TRIADDRAFT_52407</name>
</gene>
<dbReference type="KEGG" id="tad:TRIADDRAFT_52407"/>
<dbReference type="Gene3D" id="3.40.50.300">
    <property type="entry name" value="P-loop containing nucleotide triphosphate hydrolases"/>
    <property type="match status" value="1"/>
</dbReference>
<dbReference type="SMART" id="SM00367">
    <property type="entry name" value="LRR_CC"/>
    <property type="match status" value="4"/>
</dbReference>
<evidence type="ECO:0000256" key="2">
    <source>
        <dbReference type="ARBA" id="ARBA00022741"/>
    </source>
</evidence>
<keyword evidence="2" id="KW-0547">Nucleotide-binding</keyword>
<dbReference type="PROSITE" id="PS51424">
    <property type="entry name" value="ROC"/>
    <property type="match status" value="1"/>
</dbReference>
<name>B3RIA7_TRIAD</name>
<dbReference type="CTD" id="6749403"/>
<evidence type="ECO:0000313" key="6">
    <source>
        <dbReference type="Proteomes" id="UP000009022"/>
    </source>
</evidence>